<dbReference type="WBParaSite" id="snap_masked-unitig_24582-processed-gene-0.1-mRNA-1">
    <property type="protein sequence ID" value="snap_masked-unitig_24582-processed-gene-0.1-mRNA-1"/>
    <property type="gene ID" value="snap_masked-unitig_24582-processed-gene-0.1"/>
</dbReference>
<dbReference type="InterPro" id="IPR050173">
    <property type="entry name" value="ABC_transporter_C-like"/>
</dbReference>
<dbReference type="Proteomes" id="UP000095280">
    <property type="component" value="Unplaced"/>
</dbReference>
<sequence length="995" mass="109171">MNAPAVHAAIDQESLTESNLFALNRADVCTKTGLPKSAASGQIRAGKMRSKSAPVPVSYQSPSEEERTPGWAAAAGGPIGPGGAPAERHPCSHANREDFRRTRSYCPGAGKIVLRILFQFIKSVAAWKFVIEYVEDTSIPARKEPPSLAGLGPSWFCLIPVNAAPCLHPTQTAGAQMKNKTTGSNYSKRSVQAASRWLNALRLELSFQRQRENVLTAGKAFTAVSLFNILRVPLSASCAMIIAPMLVTAIGVGETASRSSYPGEEIGPNLVLREPHRPGRQRIEVSGADFCSEKGTAANPSARPSASACPTERRASPAGRLRRRRRKVVVMVAGVLGDMLKPRGSVSNSGQGGAGVPAGVNATLRDNIQFTAAGTTIATPRCWTVCALRPDRLEIFARRRDMTEIEREVTHHVGKHIFDGQVIGPNACWPQDPACSSPTATPAGPFVDNILVLRPGNRVGAPALASYEQLMSRNGPFAQFLKQYITSAEENEADEETGEIGEHEEPEVARLKEEVLSRVERPHLRRRGRHQPAKQPHQHRPQLQPSGGRRLSRRMSSRQQDVEQIKEEAKRSARNSSRRERSATGNVKYQVFLAYFKAMNLRMTVSFFLFFILTASVFANVWLSIWTEDPYLNNASIPSNTSEYAALQNLYLGGYGAIGAAQAVFVVLIYALLAAVAFVISPLGSCTPRCSATSCAPPMSFFDTTPVGRIVNRFSRDIETIDNLLPQMFRSWISTFFNVMSTIVVISFSTPAFMSVIVPLGRAIRVRPALLHQHVEAAEANRVHHQVADLHALQRDGDRDADDSSLRRVGRFVNESHGARVDYNQILLLCRHRGQSLAGFHLDFCGALSVLARPRCSPVIGRGQRQRRHSGPVRVLRAAVERLEEYAKVQTEAEWDIPQTRPPPSWPPAGAGDLQRLRRALPGRPRPCAARHHLRHPVWREGRHRWPYRAAGKSSLTLALFRIIEAARGRVTIDGEDISGWACTSCAAPGLTILP</sequence>
<dbReference type="AlphaFoldDB" id="A0A1I8JPQ2"/>
<evidence type="ECO:0000256" key="6">
    <source>
        <dbReference type="ARBA" id="ARBA00022840"/>
    </source>
</evidence>
<reference evidence="12" key="1">
    <citation type="submission" date="2016-11" db="UniProtKB">
        <authorList>
            <consortium name="WormBaseParasite"/>
        </authorList>
    </citation>
    <scope>IDENTIFICATION</scope>
</reference>
<evidence type="ECO:0000256" key="4">
    <source>
        <dbReference type="ARBA" id="ARBA00022737"/>
    </source>
</evidence>
<dbReference type="GO" id="GO:0016020">
    <property type="term" value="C:membrane"/>
    <property type="evidence" value="ECO:0007669"/>
    <property type="project" value="InterPro"/>
</dbReference>
<evidence type="ECO:0000256" key="8">
    <source>
        <dbReference type="ARBA" id="ARBA00023136"/>
    </source>
</evidence>
<dbReference type="SUPFAM" id="SSF90123">
    <property type="entry name" value="ABC transporter transmembrane region"/>
    <property type="match status" value="1"/>
</dbReference>
<keyword evidence="2" id="KW-0813">Transport</keyword>
<name>A0A1I8JPQ2_9PLAT</name>
<keyword evidence="4" id="KW-0677">Repeat</keyword>
<dbReference type="Gene3D" id="1.20.1560.10">
    <property type="entry name" value="ABC transporter type 1, transmembrane domain"/>
    <property type="match status" value="1"/>
</dbReference>
<feature type="compositionally biased region" description="Low complexity" evidence="9">
    <location>
        <begin position="297"/>
        <end position="310"/>
    </location>
</feature>
<dbReference type="PANTHER" id="PTHR24223">
    <property type="entry name" value="ATP-BINDING CASSETTE SUB-FAMILY C"/>
    <property type="match status" value="1"/>
</dbReference>
<organism evidence="11 12">
    <name type="scientific">Macrostomum lignano</name>
    <dbReference type="NCBI Taxonomy" id="282301"/>
    <lineage>
        <taxon>Eukaryota</taxon>
        <taxon>Metazoa</taxon>
        <taxon>Spiralia</taxon>
        <taxon>Lophotrochozoa</taxon>
        <taxon>Platyhelminthes</taxon>
        <taxon>Rhabditophora</taxon>
        <taxon>Macrostomorpha</taxon>
        <taxon>Macrostomida</taxon>
        <taxon>Macrostomidae</taxon>
        <taxon>Macrostomum</taxon>
    </lineage>
</organism>
<evidence type="ECO:0000313" key="11">
    <source>
        <dbReference type="Proteomes" id="UP000095280"/>
    </source>
</evidence>
<evidence type="ECO:0000256" key="2">
    <source>
        <dbReference type="ARBA" id="ARBA00022448"/>
    </source>
</evidence>
<feature type="region of interest" description="Disordered" evidence="9">
    <location>
        <begin position="294"/>
        <end position="322"/>
    </location>
</feature>
<evidence type="ECO:0000256" key="1">
    <source>
        <dbReference type="ARBA" id="ARBA00004127"/>
    </source>
</evidence>
<proteinExistence type="predicted"/>
<keyword evidence="7" id="KW-1133">Transmembrane helix</keyword>
<dbReference type="InterPro" id="IPR036640">
    <property type="entry name" value="ABC1_TM_sf"/>
</dbReference>
<keyword evidence="8" id="KW-0472">Membrane</keyword>
<dbReference type="InterPro" id="IPR011527">
    <property type="entry name" value="ABC1_TM_dom"/>
</dbReference>
<comment type="subcellular location">
    <subcellularLocation>
        <location evidence="1">Endomembrane system</location>
        <topology evidence="1">Multi-pass membrane protein</topology>
    </subcellularLocation>
</comment>
<evidence type="ECO:0000313" key="12">
    <source>
        <dbReference type="WBParaSite" id="snap_masked-unitig_24582-processed-gene-0.1-mRNA-1"/>
    </source>
</evidence>
<dbReference type="GO" id="GO:0140359">
    <property type="term" value="F:ABC-type transporter activity"/>
    <property type="evidence" value="ECO:0007669"/>
    <property type="project" value="InterPro"/>
</dbReference>
<keyword evidence="5" id="KW-0547">Nucleotide-binding</keyword>
<protein>
    <submittedName>
        <fullName evidence="12">ABC transmembrane type-1 domain-containing protein</fullName>
    </submittedName>
</protein>
<dbReference type="GO" id="GO:0005524">
    <property type="term" value="F:ATP binding"/>
    <property type="evidence" value="ECO:0007669"/>
    <property type="project" value="UniProtKB-KW"/>
</dbReference>
<evidence type="ECO:0000256" key="5">
    <source>
        <dbReference type="ARBA" id="ARBA00022741"/>
    </source>
</evidence>
<evidence type="ECO:0000256" key="7">
    <source>
        <dbReference type="ARBA" id="ARBA00022989"/>
    </source>
</evidence>
<keyword evidence="6" id="KW-0067">ATP-binding</keyword>
<accession>A0A1I8JPQ2</accession>
<dbReference type="PANTHER" id="PTHR24223:SF443">
    <property type="entry name" value="MULTIDRUG-RESISTANCE LIKE PROTEIN 1, ISOFORM I"/>
    <property type="match status" value="1"/>
</dbReference>
<dbReference type="Pfam" id="PF00664">
    <property type="entry name" value="ABC_membrane"/>
    <property type="match status" value="1"/>
</dbReference>
<keyword evidence="3" id="KW-0812">Transmembrane</keyword>
<dbReference type="PROSITE" id="PS50929">
    <property type="entry name" value="ABC_TM1F"/>
    <property type="match status" value="1"/>
</dbReference>
<feature type="region of interest" description="Disordered" evidence="9">
    <location>
        <begin position="490"/>
        <end position="581"/>
    </location>
</feature>
<feature type="compositionally biased region" description="Acidic residues" evidence="9">
    <location>
        <begin position="490"/>
        <end position="499"/>
    </location>
</feature>
<evidence type="ECO:0000256" key="3">
    <source>
        <dbReference type="ARBA" id="ARBA00022692"/>
    </source>
</evidence>
<evidence type="ECO:0000259" key="10">
    <source>
        <dbReference type="PROSITE" id="PS50929"/>
    </source>
</evidence>
<feature type="compositionally biased region" description="Basic residues" evidence="9">
    <location>
        <begin position="523"/>
        <end position="540"/>
    </location>
</feature>
<feature type="compositionally biased region" description="Basic and acidic residues" evidence="9">
    <location>
        <begin position="500"/>
        <end position="522"/>
    </location>
</feature>
<feature type="compositionally biased region" description="Basic and acidic residues" evidence="9">
    <location>
        <begin position="560"/>
        <end position="581"/>
    </location>
</feature>
<keyword evidence="11" id="KW-1185">Reference proteome</keyword>
<feature type="region of interest" description="Disordered" evidence="9">
    <location>
        <begin position="39"/>
        <end position="89"/>
    </location>
</feature>
<evidence type="ECO:0000256" key="9">
    <source>
        <dbReference type="SAM" id="MobiDB-lite"/>
    </source>
</evidence>
<feature type="domain" description="ABC transmembrane type-1" evidence="10">
    <location>
        <begin position="698"/>
        <end position="760"/>
    </location>
</feature>